<dbReference type="EMBL" id="CP003364">
    <property type="protein sequence ID" value="AGA27294.1"/>
    <property type="molecule type" value="Genomic_DNA"/>
</dbReference>
<feature type="transmembrane region" description="Helical" evidence="10">
    <location>
        <begin position="323"/>
        <end position="343"/>
    </location>
</feature>
<evidence type="ECO:0000256" key="6">
    <source>
        <dbReference type="ARBA" id="ARBA00022989"/>
    </source>
</evidence>
<evidence type="ECO:0000313" key="11">
    <source>
        <dbReference type="EMBL" id="AGA27294.1"/>
    </source>
</evidence>
<keyword evidence="6 10" id="KW-1133">Transmembrane helix</keyword>
<feature type="transmembrane region" description="Helical" evidence="10">
    <location>
        <begin position="427"/>
        <end position="450"/>
    </location>
</feature>
<feature type="transmembrane region" description="Helical" evidence="10">
    <location>
        <begin position="60"/>
        <end position="81"/>
    </location>
</feature>
<dbReference type="OrthoDB" id="9806302at2"/>
<gene>
    <name evidence="11" type="ordered locus">Sinac_3011</name>
</gene>
<dbReference type="InterPro" id="IPR050222">
    <property type="entry name" value="MATE_MdtK"/>
</dbReference>
<dbReference type="Proteomes" id="UP000010798">
    <property type="component" value="Chromosome"/>
</dbReference>
<dbReference type="GO" id="GO:0006811">
    <property type="term" value="P:monoatomic ion transport"/>
    <property type="evidence" value="ECO:0007669"/>
    <property type="project" value="UniProtKB-KW"/>
</dbReference>
<dbReference type="AlphaFoldDB" id="L0DD51"/>
<feature type="transmembrane region" description="Helical" evidence="10">
    <location>
        <begin position="363"/>
        <end position="382"/>
    </location>
</feature>
<accession>L0DD51</accession>
<keyword evidence="4" id="KW-1003">Cell membrane</keyword>
<keyword evidence="5 10" id="KW-0812">Transmembrane</keyword>
<evidence type="ECO:0000256" key="3">
    <source>
        <dbReference type="ARBA" id="ARBA00022449"/>
    </source>
</evidence>
<dbReference type="GO" id="GO:0042910">
    <property type="term" value="F:xenobiotic transmembrane transporter activity"/>
    <property type="evidence" value="ECO:0007669"/>
    <property type="project" value="InterPro"/>
</dbReference>
<evidence type="ECO:0000256" key="7">
    <source>
        <dbReference type="ARBA" id="ARBA00023065"/>
    </source>
</evidence>
<dbReference type="RefSeq" id="WP_015246443.1">
    <property type="nucleotide sequence ID" value="NC_019892.1"/>
</dbReference>
<organism evidence="11 12">
    <name type="scientific">Singulisphaera acidiphila (strain ATCC BAA-1392 / DSM 18658 / VKM B-2454 / MOB10)</name>
    <dbReference type="NCBI Taxonomy" id="886293"/>
    <lineage>
        <taxon>Bacteria</taxon>
        <taxon>Pseudomonadati</taxon>
        <taxon>Planctomycetota</taxon>
        <taxon>Planctomycetia</taxon>
        <taxon>Isosphaerales</taxon>
        <taxon>Isosphaeraceae</taxon>
        <taxon>Singulisphaera</taxon>
    </lineage>
</organism>
<evidence type="ECO:0000256" key="5">
    <source>
        <dbReference type="ARBA" id="ARBA00022692"/>
    </source>
</evidence>
<dbReference type="PANTHER" id="PTHR43298">
    <property type="entry name" value="MULTIDRUG RESISTANCE PROTEIN NORM-RELATED"/>
    <property type="match status" value="1"/>
</dbReference>
<dbReference type="eggNOG" id="COG0534">
    <property type="taxonomic scope" value="Bacteria"/>
</dbReference>
<evidence type="ECO:0000313" key="12">
    <source>
        <dbReference type="Proteomes" id="UP000010798"/>
    </source>
</evidence>
<dbReference type="STRING" id="886293.Sinac_3011"/>
<feature type="transmembrane region" description="Helical" evidence="10">
    <location>
        <begin position="169"/>
        <end position="187"/>
    </location>
</feature>
<dbReference type="InterPro" id="IPR002528">
    <property type="entry name" value="MATE_fam"/>
</dbReference>
<dbReference type="PIRSF" id="PIRSF006603">
    <property type="entry name" value="DinF"/>
    <property type="match status" value="1"/>
</dbReference>
<feature type="transmembrane region" description="Helical" evidence="10">
    <location>
        <begin position="102"/>
        <end position="125"/>
    </location>
</feature>
<dbReference type="NCBIfam" id="TIGR00797">
    <property type="entry name" value="matE"/>
    <property type="match status" value="1"/>
</dbReference>
<protein>
    <recommendedName>
        <fullName evidence="9">Multidrug-efflux transporter</fullName>
    </recommendedName>
</protein>
<evidence type="ECO:0000256" key="1">
    <source>
        <dbReference type="ARBA" id="ARBA00004651"/>
    </source>
</evidence>
<name>L0DD51_SINAD</name>
<keyword evidence="2" id="KW-0813">Transport</keyword>
<sequence length="459" mass="48195">MDDAPSLAVPGSSIARQVIWLAAPVLVEQSLLYLVGLSDTLLTGRYLSQEHLAAVTVSSYLLWFLGSILTIVSVGGTALVARMIGQGQRAEAARVCQQSITLALVVGTATFAIGWITAPAIVRALNLTGLAATNATLFLKIVLTITPLLACTTVGVACLRGAGDTRTGMWVMILVNAINVVLSWSLLQGFGPFPALGFAGIALGTAIGEGVGGLVVLGLLVRGRSGMSLNWRGIFPVWHEIRRILRISVPAAGESLTNVMSQLWFLSLINRLGATATAAHGVAIRCEAIAFLTITAFAVAASTLTGQYLGAGRPDLASRAAKTAWWLGVAVLSALGVLIYGLAGPMFFVFTGGRQPEVAALGVPVLRVVAFAMPALATINVLNGALRGAGDTRWPWVFVVLGYLFVRIPLTYLLASPEAWGGLGWGLYGAWIAMLADLCLRAALVTARFLHGGWRLARV</sequence>
<comment type="subcellular location">
    <subcellularLocation>
        <location evidence="1">Cell membrane</location>
        <topology evidence="1">Multi-pass membrane protein</topology>
    </subcellularLocation>
</comment>
<evidence type="ECO:0000256" key="4">
    <source>
        <dbReference type="ARBA" id="ARBA00022475"/>
    </source>
</evidence>
<proteinExistence type="predicted"/>
<feature type="transmembrane region" description="Helical" evidence="10">
    <location>
        <begin position="394"/>
        <end position="415"/>
    </location>
</feature>
<dbReference type="PANTHER" id="PTHR43298:SF2">
    <property type="entry name" value="FMN_FAD EXPORTER YEEO-RELATED"/>
    <property type="match status" value="1"/>
</dbReference>
<feature type="transmembrane region" description="Helical" evidence="10">
    <location>
        <begin position="137"/>
        <end position="157"/>
    </location>
</feature>
<dbReference type="GO" id="GO:0015297">
    <property type="term" value="F:antiporter activity"/>
    <property type="evidence" value="ECO:0007669"/>
    <property type="project" value="UniProtKB-KW"/>
</dbReference>
<feature type="transmembrane region" description="Helical" evidence="10">
    <location>
        <begin position="193"/>
        <end position="221"/>
    </location>
</feature>
<evidence type="ECO:0000256" key="10">
    <source>
        <dbReference type="SAM" id="Phobius"/>
    </source>
</evidence>
<keyword evidence="7" id="KW-0406">Ion transport</keyword>
<keyword evidence="8 10" id="KW-0472">Membrane</keyword>
<keyword evidence="3" id="KW-0050">Antiport</keyword>
<evidence type="ECO:0000256" key="8">
    <source>
        <dbReference type="ARBA" id="ARBA00023136"/>
    </source>
</evidence>
<dbReference type="CDD" id="cd13137">
    <property type="entry name" value="MATE_NorM_like"/>
    <property type="match status" value="1"/>
</dbReference>
<evidence type="ECO:0000256" key="2">
    <source>
        <dbReference type="ARBA" id="ARBA00022448"/>
    </source>
</evidence>
<dbReference type="InterPro" id="IPR048279">
    <property type="entry name" value="MdtK-like"/>
</dbReference>
<reference evidence="11 12" key="1">
    <citation type="submission" date="2012-02" db="EMBL/GenBank/DDBJ databases">
        <title>Complete sequence of chromosome of Singulisphaera acidiphila DSM 18658.</title>
        <authorList>
            <consortium name="US DOE Joint Genome Institute (JGI-PGF)"/>
            <person name="Lucas S."/>
            <person name="Copeland A."/>
            <person name="Lapidus A."/>
            <person name="Glavina del Rio T."/>
            <person name="Dalin E."/>
            <person name="Tice H."/>
            <person name="Bruce D."/>
            <person name="Goodwin L."/>
            <person name="Pitluck S."/>
            <person name="Peters L."/>
            <person name="Ovchinnikova G."/>
            <person name="Chertkov O."/>
            <person name="Kyrpides N."/>
            <person name="Mavromatis K."/>
            <person name="Ivanova N."/>
            <person name="Brettin T."/>
            <person name="Detter J.C."/>
            <person name="Han C."/>
            <person name="Larimer F."/>
            <person name="Land M."/>
            <person name="Hauser L."/>
            <person name="Markowitz V."/>
            <person name="Cheng J.-F."/>
            <person name="Hugenholtz P."/>
            <person name="Woyke T."/>
            <person name="Wu D."/>
            <person name="Tindall B."/>
            <person name="Pomrenke H."/>
            <person name="Brambilla E."/>
            <person name="Klenk H.-P."/>
            <person name="Eisen J.A."/>
        </authorList>
    </citation>
    <scope>NUCLEOTIDE SEQUENCE [LARGE SCALE GENOMIC DNA]</scope>
    <source>
        <strain evidence="12">ATCC BAA-1392 / DSM 18658 / VKM B-2454 / MOB10</strain>
    </source>
</reference>
<keyword evidence="12" id="KW-1185">Reference proteome</keyword>
<evidence type="ECO:0000256" key="9">
    <source>
        <dbReference type="ARBA" id="ARBA00031636"/>
    </source>
</evidence>
<dbReference type="HOGENOM" id="CLU_012893_5_3_0"/>
<dbReference type="Pfam" id="PF01554">
    <property type="entry name" value="MatE"/>
    <property type="match status" value="2"/>
</dbReference>
<feature type="transmembrane region" description="Helical" evidence="10">
    <location>
        <begin position="289"/>
        <end position="311"/>
    </location>
</feature>
<dbReference type="KEGG" id="saci:Sinac_3011"/>
<dbReference type="GO" id="GO:0005886">
    <property type="term" value="C:plasma membrane"/>
    <property type="evidence" value="ECO:0007669"/>
    <property type="project" value="UniProtKB-SubCell"/>
</dbReference>